<evidence type="ECO:0000313" key="2">
    <source>
        <dbReference type="EMBL" id="RAV31092.1"/>
    </source>
</evidence>
<keyword evidence="3" id="KW-1185">Reference proteome</keyword>
<dbReference type="Gene3D" id="3.40.50.300">
    <property type="entry name" value="P-loop containing nucleotide triphosphate hydrolases"/>
    <property type="match status" value="1"/>
</dbReference>
<dbReference type="AlphaFoldDB" id="A0A364V382"/>
<evidence type="ECO:0000313" key="3">
    <source>
        <dbReference type="Proteomes" id="UP000251577"/>
    </source>
</evidence>
<dbReference type="EMBL" id="QHCV01000221">
    <property type="protein sequence ID" value="RAV31092.1"/>
    <property type="molecule type" value="Genomic_DNA"/>
</dbReference>
<gene>
    <name evidence="2" type="ORF">DLJ54_10205</name>
</gene>
<organism evidence="2 3">
    <name type="scientific">Corynebacterium heidelbergense</name>
    <dbReference type="NCBI Taxonomy" id="2055947"/>
    <lineage>
        <taxon>Bacteria</taxon>
        <taxon>Bacillati</taxon>
        <taxon>Actinomycetota</taxon>
        <taxon>Actinomycetes</taxon>
        <taxon>Mycobacteriales</taxon>
        <taxon>Corynebacteriaceae</taxon>
        <taxon>Corynebacterium</taxon>
    </lineage>
</organism>
<dbReference type="InterPro" id="IPR045725">
    <property type="entry name" value="DUF6079_N"/>
</dbReference>
<protein>
    <recommendedName>
        <fullName evidence="1">DUF6079 domain-containing protein</fullName>
    </recommendedName>
</protein>
<accession>A0A364V382</accession>
<dbReference type="InterPro" id="IPR027417">
    <property type="entry name" value="P-loop_NTPase"/>
</dbReference>
<proteinExistence type="predicted"/>
<dbReference type="RefSeq" id="WP_133258633.1">
    <property type="nucleotide sequence ID" value="NZ_QHCV01000221.1"/>
</dbReference>
<name>A0A364V382_9CORY</name>
<evidence type="ECO:0000259" key="1">
    <source>
        <dbReference type="Pfam" id="PF19557"/>
    </source>
</evidence>
<sequence>MTTIGEIFTIPDAVHQGDFVLRLTEGLQADKRKQTLQQYVVTPQLVQSFKQALSLIGSAVTGNSSKGAYLHGSFGSGKSHFMAVLDMILEGDADARAIPELAGVVRESNVWWEGGRYLV</sequence>
<dbReference type="Proteomes" id="UP000251577">
    <property type="component" value="Unassembled WGS sequence"/>
</dbReference>
<feature type="non-terminal residue" evidence="2">
    <location>
        <position position="119"/>
    </location>
</feature>
<comment type="caution">
    <text evidence="2">The sequence shown here is derived from an EMBL/GenBank/DDBJ whole genome shotgun (WGS) entry which is preliminary data.</text>
</comment>
<reference evidence="2 3" key="1">
    <citation type="journal article" date="2018" name="Syst. Appl. Microbiol.">
        <title>Corynebacterium heidelbergense sp. nov., isolated from the preen glands of Egyptian geese (Alopochen aegyptiacus).</title>
        <authorList>
            <person name="Braun M.S."/>
            <person name="Wang E."/>
            <person name="Zimmermann S."/>
            <person name="Wink M."/>
        </authorList>
    </citation>
    <scope>NUCLEOTIDE SEQUENCE [LARGE SCALE GENOMIC DNA]</scope>
    <source>
        <strain evidence="2 3">647</strain>
    </source>
</reference>
<dbReference type="Pfam" id="PF19557">
    <property type="entry name" value="DUF6079_1st"/>
    <property type="match status" value="1"/>
</dbReference>
<feature type="domain" description="DUF6079" evidence="1">
    <location>
        <begin position="29"/>
        <end position="98"/>
    </location>
</feature>